<dbReference type="RefSeq" id="WP_194029152.1">
    <property type="nucleotide sequence ID" value="NZ_JADEWZ010000011.1"/>
</dbReference>
<organism evidence="1 2">
    <name type="scientific">Lusitaniella coriacea LEGE 07157</name>
    <dbReference type="NCBI Taxonomy" id="945747"/>
    <lineage>
        <taxon>Bacteria</taxon>
        <taxon>Bacillati</taxon>
        <taxon>Cyanobacteriota</taxon>
        <taxon>Cyanophyceae</taxon>
        <taxon>Spirulinales</taxon>
        <taxon>Lusitaniellaceae</taxon>
        <taxon>Lusitaniella</taxon>
    </lineage>
</organism>
<dbReference type="Proteomes" id="UP000654482">
    <property type="component" value="Unassembled WGS sequence"/>
</dbReference>
<evidence type="ECO:0000313" key="1">
    <source>
        <dbReference type="EMBL" id="MBE9116059.1"/>
    </source>
</evidence>
<dbReference type="Pfam" id="PF08852">
    <property type="entry name" value="DUF1822"/>
    <property type="match status" value="1"/>
</dbReference>
<dbReference type="InterPro" id="IPR014951">
    <property type="entry name" value="DUF1822"/>
</dbReference>
<sequence>MSNLTMDSLLDFEALPLDTIPLLDSHIDRAIQLSGEIEEPAQQWQGYLNGLAMFAFEQWLLDRAPDISVSREQCGDCLDIAAQLRVQGFKLYLMATGSLGDDAIAIPQDLVDTERAAHLYVALEVVEELEIARIRAFIRRDRLVEQETKDAATQSYQLSLNEWDTDADNLLLYLRCLDPVAIPLPVPRQRSVNVGLWLRDRVDDVAQELSWVLLPAFGGGNLAAASGMRSSVDELDRLLGEIQRSGMRGICEMSVNARGGFRDFVVGDVQLRLYAVTWDAIAPDNVPEWQLLLVLGTPSGEKLPDGTRLTVRDDTQILLEQTMDLTQTAPYLYSRVAGTWDETFTLSIELNNGESVTLPPFSFRP</sequence>
<protein>
    <submittedName>
        <fullName evidence="1">DUF1822 family protein</fullName>
    </submittedName>
</protein>
<keyword evidence="2" id="KW-1185">Reference proteome</keyword>
<proteinExistence type="predicted"/>
<reference evidence="1" key="1">
    <citation type="submission" date="2020-10" db="EMBL/GenBank/DDBJ databases">
        <authorList>
            <person name="Castelo-Branco R."/>
            <person name="Eusebio N."/>
            <person name="Adriana R."/>
            <person name="Vieira A."/>
            <person name="Brugerolle De Fraissinette N."/>
            <person name="Rezende De Castro R."/>
            <person name="Schneider M.P."/>
            <person name="Vasconcelos V."/>
            <person name="Leao P.N."/>
        </authorList>
    </citation>
    <scope>NUCLEOTIDE SEQUENCE</scope>
    <source>
        <strain evidence="1">LEGE 07157</strain>
    </source>
</reference>
<name>A0A8J7J1Y1_9CYAN</name>
<evidence type="ECO:0000313" key="2">
    <source>
        <dbReference type="Proteomes" id="UP000654482"/>
    </source>
</evidence>
<accession>A0A8J7J1Y1</accession>
<comment type="caution">
    <text evidence="1">The sequence shown here is derived from an EMBL/GenBank/DDBJ whole genome shotgun (WGS) entry which is preliminary data.</text>
</comment>
<gene>
    <name evidence="1" type="ORF">IQ249_09145</name>
</gene>
<dbReference type="EMBL" id="JADEWZ010000011">
    <property type="protein sequence ID" value="MBE9116059.1"/>
    <property type="molecule type" value="Genomic_DNA"/>
</dbReference>
<dbReference type="AlphaFoldDB" id="A0A8J7J1Y1"/>